<dbReference type="AlphaFoldDB" id="A0A4R3YKL2"/>
<sequence>MRILLYVVVCAGLYAGIATAAQDNANAFRYKWRDSQGHIYFSDSLSSEAIQNGYDVVNSQGVVVKHIDRALTPDERIAARKVADQRAADELAAQNRQREDMQMLNAYPDEASFTSAKTAEVETFEQAARTTRLNLQSQEKTLAELLSRGADLERAKQPLPPYLSDRITEQRNTVATLRTTLQRQQQAKDAARTKADAQLQHYRELRAAQKPGG</sequence>
<dbReference type="RefSeq" id="WP_243649296.1">
    <property type="nucleotide sequence ID" value="NZ_SMCS01000006.1"/>
</dbReference>
<feature type="signal peptide" evidence="2">
    <location>
        <begin position="1"/>
        <end position="20"/>
    </location>
</feature>
<gene>
    <name evidence="3" type="ORF">EC912_1069</name>
</gene>
<keyword evidence="2" id="KW-0732">Signal</keyword>
<keyword evidence="1" id="KW-0175">Coiled coil</keyword>
<proteinExistence type="predicted"/>
<protein>
    <recommendedName>
        <fullName evidence="5">DUF4124 domain-containing protein</fullName>
    </recommendedName>
</protein>
<evidence type="ECO:0000313" key="4">
    <source>
        <dbReference type="Proteomes" id="UP000295645"/>
    </source>
</evidence>
<evidence type="ECO:0000256" key="1">
    <source>
        <dbReference type="SAM" id="Coils"/>
    </source>
</evidence>
<evidence type="ECO:0000313" key="3">
    <source>
        <dbReference type="EMBL" id="TCV92672.1"/>
    </source>
</evidence>
<evidence type="ECO:0000256" key="2">
    <source>
        <dbReference type="SAM" id="SignalP"/>
    </source>
</evidence>
<feature type="coiled-coil region" evidence="1">
    <location>
        <begin position="135"/>
        <end position="194"/>
    </location>
</feature>
<organism evidence="3 4">
    <name type="scientific">Luteibacter rhizovicinus</name>
    <dbReference type="NCBI Taxonomy" id="242606"/>
    <lineage>
        <taxon>Bacteria</taxon>
        <taxon>Pseudomonadati</taxon>
        <taxon>Pseudomonadota</taxon>
        <taxon>Gammaproteobacteria</taxon>
        <taxon>Lysobacterales</taxon>
        <taxon>Rhodanobacteraceae</taxon>
        <taxon>Luteibacter</taxon>
    </lineage>
</organism>
<keyword evidence="4" id="KW-1185">Reference proteome</keyword>
<evidence type="ECO:0008006" key="5">
    <source>
        <dbReference type="Google" id="ProtNLM"/>
    </source>
</evidence>
<dbReference type="Proteomes" id="UP000295645">
    <property type="component" value="Unassembled WGS sequence"/>
</dbReference>
<comment type="caution">
    <text evidence="3">The sequence shown here is derived from an EMBL/GenBank/DDBJ whole genome shotgun (WGS) entry which is preliminary data.</text>
</comment>
<reference evidence="3 4" key="1">
    <citation type="submission" date="2019-03" db="EMBL/GenBank/DDBJ databases">
        <title>Above-ground endophytic microbial communities from plants in different locations in the United States.</title>
        <authorList>
            <person name="Frank C."/>
        </authorList>
    </citation>
    <scope>NUCLEOTIDE SEQUENCE [LARGE SCALE GENOMIC DNA]</scope>
    <source>
        <strain evidence="3 4">LP_13_YM</strain>
    </source>
</reference>
<accession>A0A4R3YKL2</accession>
<feature type="chain" id="PRO_5020448788" description="DUF4124 domain-containing protein" evidence="2">
    <location>
        <begin position="21"/>
        <end position="213"/>
    </location>
</feature>
<dbReference type="EMBL" id="SMCS01000006">
    <property type="protein sequence ID" value="TCV92672.1"/>
    <property type="molecule type" value="Genomic_DNA"/>
</dbReference>
<name>A0A4R3YKL2_9GAMM</name>